<dbReference type="PROSITE" id="PS51186">
    <property type="entry name" value="GNAT"/>
    <property type="match status" value="1"/>
</dbReference>
<dbReference type="InterPro" id="IPR016181">
    <property type="entry name" value="Acyl_CoA_acyltransferase"/>
</dbReference>
<evidence type="ECO:0000256" key="1">
    <source>
        <dbReference type="ARBA" id="ARBA00022679"/>
    </source>
</evidence>
<dbReference type="EMBL" id="JBIRYO010000001">
    <property type="protein sequence ID" value="MFI2472170.1"/>
    <property type="molecule type" value="Genomic_DNA"/>
</dbReference>
<dbReference type="Pfam" id="PF00583">
    <property type="entry name" value="Acetyltransf_1"/>
    <property type="match status" value="1"/>
</dbReference>
<protein>
    <submittedName>
        <fullName evidence="4">GNAT family N-acetyltransferase</fullName>
        <ecNumber evidence="4">2.3.-.-</ecNumber>
    </submittedName>
</protein>
<accession>A0ABW7WTK7</accession>
<dbReference type="InterPro" id="IPR050832">
    <property type="entry name" value="Bact_Acetyltransf"/>
</dbReference>
<evidence type="ECO:0000313" key="5">
    <source>
        <dbReference type="Proteomes" id="UP001611415"/>
    </source>
</evidence>
<evidence type="ECO:0000259" key="3">
    <source>
        <dbReference type="PROSITE" id="PS51186"/>
    </source>
</evidence>
<feature type="domain" description="N-acetyltransferase" evidence="3">
    <location>
        <begin position="16"/>
        <end position="164"/>
    </location>
</feature>
<dbReference type="EC" id="2.3.-.-" evidence="4"/>
<keyword evidence="1 4" id="KW-0808">Transferase</keyword>
<dbReference type="SUPFAM" id="SSF55729">
    <property type="entry name" value="Acyl-CoA N-acyltransferases (Nat)"/>
    <property type="match status" value="1"/>
</dbReference>
<name>A0ABW7WTK7_9NOCA</name>
<dbReference type="Proteomes" id="UP001611415">
    <property type="component" value="Unassembled WGS sequence"/>
</dbReference>
<gene>
    <name evidence="4" type="ORF">ACH49W_02225</name>
</gene>
<comment type="caution">
    <text evidence="4">The sequence shown here is derived from an EMBL/GenBank/DDBJ whole genome shotgun (WGS) entry which is preliminary data.</text>
</comment>
<dbReference type="PANTHER" id="PTHR43877:SF5">
    <property type="entry name" value="BLL8307 PROTEIN"/>
    <property type="match status" value="1"/>
</dbReference>
<dbReference type="GO" id="GO:0016746">
    <property type="term" value="F:acyltransferase activity"/>
    <property type="evidence" value="ECO:0007669"/>
    <property type="project" value="UniProtKB-KW"/>
</dbReference>
<dbReference type="CDD" id="cd04301">
    <property type="entry name" value="NAT_SF"/>
    <property type="match status" value="1"/>
</dbReference>
<dbReference type="InterPro" id="IPR000182">
    <property type="entry name" value="GNAT_dom"/>
</dbReference>
<sequence>MSSHTEEHPSRTGLRIVVDDLTGPDIVDLLATHLAEMHANSPAGSMHALDLTELREPGITFWSAREDDELLGCGALKGLDGTHGEIKSMRTAAGHTGRGVAAALLRHIVGEARARGYRRLSLETGAAPYYLPAQRLYTRHGFQVCPPFGEYTDDPHSVFMTLAL</sequence>
<dbReference type="RefSeq" id="WP_364819508.1">
    <property type="nucleotide sequence ID" value="NZ_JBFAYM010000003.1"/>
</dbReference>
<evidence type="ECO:0000256" key="2">
    <source>
        <dbReference type="ARBA" id="ARBA00023315"/>
    </source>
</evidence>
<organism evidence="4 5">
    <name type="scientific">Nocardia xishanensis</name>
    <dbReference type="NCBI Taxonomy" id="238964"/>
    <lineage>
        <taxon>Bacteria</taxon>
        <taxon>Bacillati</taxon>
        <taxon>Actinomycetota</taxon>
        <taxon>Actinomycetes</taxon>
        <taxon>Mycobacteriales</taxon>
        <taxon>Nocardiaceae</taxon>
        <taxon>Nocardia</taxon>
    </lineage>
</organism>
<proteinExistence type="predicted"/>
<keyword evidence="2 4" id="KW-0012">Acyltransferase</keyword>
<evidence type="ECO:0000313" key="4">
    <source>
        <dbReference type="EMBL" id="MFI2472170.1"/>
    </source>
</evidence>
<dbReference type="PANTHER" id="PTHR43877">
    <property type="entry name" value="AMINOALKYLPHOSPHONATE N-ACETYLTRANSFERASE-RELATED-RELATED"/>
    <property type="match status" value="1"/>
</dbReference>
<dbReference type="Gene3D" id="3.40.630.30">
    <property type="match status" value="1"/>
</dbReference>
<reference evidence="4 5" key="1">
    <citation type="submission" date="2024-10" db="EMBL/GenBank/DDBJ databases">
        <title>The Natural Products Discovery Center: Release of the First 8490 Sequenced Strains for Exploring Actinobacteria Biosynthetic Diversity.</title>
        <authorList>
            <person name="Kalkreuter E."/>
            <person name="Kautsar S.A."/>
            <person name="Yang D."/>
            <person name="Bader C.D."/>
            <person name="Teijaro C.N."/>
            <person name="Fluegel L."/>
            <person name="Davis C.M."/>
            <person name="Simpson J.R."/>
            <person name="Lauterbach L."/>
            <person name="Steele A.D."/>
            <person name="Gui C."/>
            <person name="Meng S."/>
            <person name="Li G."/>
            <person name="Viehrig K."/>
            <person name="Ye F."/>
            <person name="Su P."/>
            <person name="Kiefer A.F."/>
            <person name="Nichols A."/>
            <person name="Cepeda A.J."/>
            <person name="Yan W."/>
            <person name="Fan B."/>
            <person name="Jiang Y."/>
            <person name="Adhikari A."/>
            <person name="Zheng C.-J."/>
            <person name="Schuster L."/>
            <person name="Cowan T.M."/>
            <person name="Smanski M.J."/>
            <person name="Chevrette M.G."/>
            <person name="De Carvalho L.P.S."/>
            <person name="Shen B."/>
        </authorList>
    </citation>
    <scope>NUCLEOTIDE SEQUENCE [LARGE SCALE GENOMIC DNA]</scope>
    <source>
        <strain evidence="4 5">NPDC019275</strain>
    </source>
</reference>
<keyword evidence="5" id="KW-1185">Reference proteome</keyword>